<evidence type="ECO:0000256" key="5">
    <source>
        <dbReference type="ARBA" id="ARBA00022839"/>
    </source>
</evidence>
<keyword evidence="6 8" id="KW-0067">ATP-binding</keyword>
<dbReference type="SMART" id="SM00449">
    <property type="entry name" value="SPRY"/>
    <property type="match status" value="1"/>
</dbReference>
<dbReference type="InterPro" id="IPR014001">
    <property type="entry name" value="Helicase_ATP-bd"/>
</dbReference>
<dbReference type="GO" id="GO:0003723">
    <property type="term" value="F:RNA binding"/>
    <property type="evidence" value="ECO:0007669"/>
    <property type="project" value="UniProtKB-UniRule"/>
</dbReference>
<dbReference type="Pfam" id="PF00271">
    <property type="entry name" value="Helicase_C"/>
    <property type="match status" value="1"/>
</dbReference>
<dbReference type="InterPro" id="IPR013320">
    <property type="entry name" value="ConA-like_dom_sf"/>
</dbReference>
<evidence type="ECO:0000256" key="4">
    <source>
        <dbReference type="ARBA" id="ARBA00022801"/>
    </source>
</evidence>
<dbReference type="SUPFAM" id="SSF52540">
    <property type="entry name" value="P-loop containing nucleoside triphosphate hydrolases"/>
    <property type="match status" value="1"/>
</dbReference>
<keyword evidence="5" id="KW-0269">Exonuclease</keyword>
<dbReference type="CDD" id="cd12873">
    <property type="entry name" value="SPRY_DDX1"/>
    <property type="match status" value="1"/>
</dbReference>
<dbReference type="Pfam" id="PF00622">
    <property type="entry name" value="SPRY"/>
    <property type="match status" value="1"/>
</dbReference>
<dbReference type="PROSITE" id="PS50188">
    <property type="entry name" value="B302_SPRY"/>
    <property type="match status" value="1"/>
</dbReference>
<comment type="catalytic activity">
    <reaction evidence="8">
        <text>ATP + H2O = ADP + phosphate + H(+)</text>
        <dbReference type="Rhea" id="RHEA:13065"/>
        <dbReference type="ChEBI" id="CHEBI:15377"/>
        <dbReference type="ChEBI" id="CHEBI:15378"/>
        <dbReference type="ChEBI" id="CHEBI:30616"/>
        <dbReference type="ChEBI" id="CHEBI:43474"/>
        <dbReference type="ChEBI" id="CHEBI:456216"/>
        <dbReference type="EC" id="3.6.4.13"/>
    </reaction>
</comment>
<proteinExistence type="inferred from homology"/>
<dbReference type="SMART" id="SM00490">
    <property type="entry name" value="HELICc"/>
    <property type="match status" value="1"/>
</dbReference>
<dbReference type="InterPro" id="IPR001650">
    <property type="entry name" value="Helicase_C-like"/>
</dbReference>
<dbReference type="PANTHER" id="PTHR24031">
    <property type="entry name" value="RNA HELICASE"/>
    <property type="match status" value="1"/>
</dbReference>
<evidence type="ECO:0000256" key="7">
    <source>
        <dbReference type="ARBA" id="ARBA00022884"/>
    </source>
</evidence>
<name>A0A0D2WKI2_CAPO3</name>
<evidence type="ECO:0000256" key="1">
    <source>
        <dbReference type="ARBA" id="ARBA00008765"/>
    </source>
</evidence>
<keyword evidence="13" id="KW-1185">Reference proteome</keyword>
<dbReference type="SMART" id="SM00487">
    <property type="entry name" value="DEXDc"/>
    <property type="match status" value="1"/>
</dbReference>
<evidence type="ECO:0000256" key="3">
    <source>
        <dbReference type="ARBA" id="ARBA00022741"/>
    </source>
</evidence>
<feature type="domain" description="B30.2/SPRY" evidence="9">
    <location>
        <begin position="39"/>
        <end position="244"/>
    </location>
</feature>
<dbReference type="EMBL" id="KE346362">
    <property type="protein sequence ID" value="KJE90785.1"/>
    <property type="molecule type" value="Genomic_DNA"/>
</dbReference>
<accession>A0A0D2WKI2</accession>
<dbReference type="OrthoDB" id="1735at2759"/>
<dbReference type="PROSITE" id="PS51194">
    <property type="entry name" value="HELICASE_CTER"/>
    <property type="match status" value="1"/>
</dbReference>
<dbReference type="GO" id="GO:0005524">
    <property type="term" value="F:ATP binding"/>
    <property type="evidence" value="ECO:0007669"/>
    <property type="project" value="UniProtKB-UniRule"/>
</dbReference>
<evidence type="ECO:0000256" key="6">
    <source>
        <dbReference type="ARBA" id="ARBA00022840"/>
    </source>
</evidence>
<dbReference type="GO" id="GO:0003724">
    <property type="term" value="F:RNA helicase activity"/>
    <property type="evidence" value="ECO:0007669"/>
    <property type="project" value="UniProtKB-EC"/>
</dbReference>
<protein>
    <recommendedName>
        <fullName evidence="8">ATP-dependent RNA helicase</fullName>
        <ecNumber evidence="8">3.6.4.13</ecNumber>
    </recommendedName>
</protein>
<comment type="domain">
    <text evidence="8">The helicase domain is involved in the stimulation of RELA transcriptional activity.</text>
</comment>
<dbReference type="InterPro" id="IPR027417">
    <property type="entry name" value="P-loop_NTPase"/>
</dbReference>
<evidence type="ECO:0000313" key="12">
    <source>
        <dbReference type="EMBL" id="KJE90785.1"/>
    </source>
</evidence>
<dbReference type="Gene3D" id="2.60.120.920">
    <property type="match status" value="1"/>
</dbReference>
<keyword evidence="7 8" id="KW-0694">RNA-binding</keyword>
<dbReference type="InterPro" id="IPR043136">
    <property type="entry name" value="B30.2/SPRY_sf"/>
</dbReference>
<evidence type="ECO:0000259" key="10">
    <source>
        <dbReference type="PROSITE" id="PS51192"/>
    </source>
</evidence>
<evidence type="ECO:0000259" key="11">
    <source>
        <dbReference type="PROSITE" id="PS51194"/>
    </source>
</evidence>
<evidence type="ECO:0000256" key="8">
    <source>
        <dbReference type="RuleBase" id="RU365068"/>
    </source>
</evidence>
<sequence>MSKQKRGDVLMAAETGSGKTGAFCLPVLQIVHETNTLIAHSKAATAGAASSSSSSASQVTMSLSDRDATFAIAEDGLLCQSRSADWAGARATQGIAKGRGAAWSDALWFCFSRSAHPSCCPCAGTVLGKYYYEATVTDEGLCRLGWSTITASRNLGTDKQGFGFGGTGKKAFGGQFENYGLAFGVNDTIGCFIDMDAHQIFFSKNGSRFDKAFDIPTQLHRMPFYPAAVVKNAEMRFNFGAQPFKHPCPGFEAVARCPRDQAGQSAAGSANQKKSPSALILEPSRELATQIYDQLMLFKKYLESDIRIGLFVGGVAAKDQMAELRRGVDIAVGTPGRVDDLVTSGSLDLSRVRFLILDEADGLLAQGHRQLIQKIFNGVPKDLDNGRRLQMIVCSATLHSNDVKALATDLMHFPTWIDLKGKDAVPDTVHQVCVKVNPAQDLASAAKTAGCPERVAMQTDGVHVRDAPNIRTHPESPEALSEKVKKLKPFYLLRVIEALKMDQAIIFCRTKLDCDHVRDFLLAAGGSNALVNAYSCVCLHSDVRDRDGAVKQFKNGEVRFLLCTDVAARGIDVTGLPFVVNYTLPDTPEVYIHRIGRVGRAERMGLAVSLISDVPEKVWYHTCANRDRGCTNSDLTEKGGCTIWYDEPALLRGVQAHVGENVAELTGDFALSTQTLADGKIVYGEKRAAAGVDEYQAHTAQLAPSVVELAQLEVDAQYSFWSLKSRQW</sequence>
<keyword evidence="4 8" id="KW-0378">Hydrolase</keyword>
<dbReference type="InterPro" id="IPR003877">
    <property type="entry name" value="SPRY_dom"/>
</dbReference>
<dbReference type="PhylomeDB" id="A0A0D2WKI2"/>
<keyword evidence="2" id="KW-0540">Nuclease</keyword>
<feature type="domain" description="Helicase C-terminal" evidence="11">
    <location>
        <begin position="491"/>
        <end position="677"/>
    </location>
</feature>
<comment type="similarity">
    <text evidence="1">Belongs to the DEAD box helicase family. DDX1 subfamily.</text>
</comment>
<dbReference type="InterPro" id="IPR011545">
    <property type="entry name" value="DEAD/DEAH_box_helicase_dom"/>
</dbReference>
<dbReference type="EC" id="3.6.4.13" evidence="8"/>
<evidence type="ECO:0000259" key="9">
    <source>
        <dbReference type="PROSITE" id="PS50188"/>
    </source>
</evidence>
<dbReference type="GO" id="GO:0004527">
    <property type="term" value="F:exonuclease activity"/>
    <property type="evidence" value="ECO:0007669"/>
    <property type="project" value="UniProtKB-KW"/>
</dbReference>
<dbReference type="Pfam" id="PF00270">
    <property type="entry name" value="DEAD"/>
    <property type="match status" value="1"/>
</dbReference>
<gene>
    <name evidence="12" type="ORF">CAOG_002038</name>
</gene>
<keyword evidence="3 8" id="KW-0547">Nucleotide-binding</keyword>
<evidence type="ECO:0000256" key="2">
    <source>
        <dbReference type="ARBA" id="ARBA00022722"/>
    </source>
</evidence>
<dbReference type="InterPro" id="IPR001870">
    <property type="entry name" value="B30.2/SPRY"/>
</dbReference>
<dbReference type="STRING" id="595528.A0A0D2WKI2"/>
<dbReference type="CDD" id="cd18787">
    <property type="entry name" value="SF2_C_DEAD"/>
    <property type="match status" value="1"/>
</dbReference>
<dbReference type="AlphaFoldDB" id="A0A0D2WKI2"/>
<dbReference type="SUPFAM" id="SSF49899">
    <property type="entry name" value="Concanavalin A-like lectins/glucanases"/>
    <property type="match status" value="1"/>
</dbReference>
<evidence type="ECO:0000313" key="13">
    <source>
        <dbReference type="Proteomes" id="UP000008743"/>
    </source>
</evidence>
<dbReference type="InParanoid" id="A0A0D2WKI2"/>
<organism evidence="12 13">
    <name type="scientific">Capsaspora owczarzaki (strain ATCC 30864)</name>
    <dbReference type="NCBI Taxonomy" id="595528"/>
    <lineage>
        <taxon>Eukaryota</taxon>
        <taxon>Filasterea</taxon>
        <taxon>Capsaspora</taxon>
    </lineage>
</organism>
<keyword evidence="8" id="KW-0347">Helicase</keyword>
<reference evidence="13" key="1">
    <citation type="submission" date="2011-02" db="EMBL/GenBank/DDBJ databases">
        <title>The Genome Sequence of Capsaspora owczarzaki ATCC 30864.</title>
        <authorList>
            <person name="Russ C."/>
            <person name="Cuomo C."/>
            <person name="Burger G."/>
            <person name="Gray M.W."/>
            <person name="Holland P.W.H."/>
            <person name="King N."/>
            <person name="Lang F.B.F."/>
            <person name="Roger A.J."/>
            <person name="Ruiz-Trillo I."/>
            <person name="Young S.K."/>
            <person name="Zeng Q."/>
            <person name="Gargeya S."/>
            <person name="Alvarado L."/>
            <person name="Berlin A."/>
            <person name="Chapman S.B."/>
            <person name="Chen Z."/>
            <person name="Freedman E."/>
            <person name="Gellesch M."/>
            <person name="Goldberg J."/>
            <person name="Griggs A."/>
            <person name="Gujja S."/>
            <person name="Heilman E."/>
            <person name="Heiman D."/>
            <person name="Howarth C."/>
            <person name="Mehta T."/>
            <person name="Neiman D."/>
            <person name="Pearson M."/>
            <person name="Roberts A."/>
            <person name="Saif S."/>
            <person name="Shea T."/>
            <person name="Shenoy N."/>
            <person name="Sisk P."/>
            <person name="Stolte C."/>
            <person name="Sykes S."/>
            <person name="White J."/>
            <person name="Yandava C."/>
            <person name="Haas B."/>
            <person name="Nusbaum C."/>
            <person name="Birren B."/>
        </authorList>
    </citation>
    <scope>NUCLEOTIDE SEQUENCE</scope>
    <source>
        <strain evidence="13">ATCC 30864</strain>
    </source>
</reference>
<comment type="function">
    <text evidence="8">RNA helicase.</text>
</comment>
<dbReference type="Proteomes" id="UP000008743">
    <property type="component" value="Unassembled WGS sequence"/>
</dbReference>
<feature type="domain" description="Helicase ATP-binding" evidence="10">
    <location>
        <begin position="261"/>
        <end position="416"/>
    </location>
</feature>
<dbReference type="Gene3D" id="3.40.50.300">
    <property type="entry name" value="P-loop containing nucleotide triphosphate hydrolases"/>
    <property type="match status" value="3"/>
</dbReference>
<dbReference type="PROSITE" id="PS51192">
    <property type="entry name" value="HELICASE_ATP_BIND_1"/>
    <property type="match status" value="1"/>
</dbReference>